<evidence type="ECO:0000259" key="1">
    <source>
        <dbReference type="Pfam" id="PF00535"/>
    </source>
</evidence>
<dbReference type="InterPro" id="IPR029044">
    <property type="entry name" value="Nucleotide-diphossugar_trans"/>
</dbReference>
<sequence length="607" mass="68223">MYRRDGVAGIRQGLTFISTLVSGRSSLDRNNYEKWVARYDTVTDETRQALTAAVAQMPLRPTISVLMPVYNPDPKWLVAAIESVRKQIYPDWELCIADDASGDPRIRETLEQYRAKDARIKIVFRDRNGHISAASNSALELASGEWICLFDHDDLLSEHALFWIAEAIATHPGAGLVYSDEDKITEKDERREPHFKPDWNYTLFLSYNLISHLGAYRTAAVKALGGFRLGYEGAQDYDLALRYVETLRPEQIIHVPRVLYHWRIHASSTAQAGDAKPYALVAGEKALNDHLGRIGVRARATLQPRGYYRVHYELPEALPLVSLIIPTRNGEALVRQCIDSIREKTRYTNYEIILVDNGSDDPAALRYFGELARTDGVTVVRDDRPFNYSALNNQAVAMARGEFVALVNNDIEVISPDWLEEMVSLALQPGIGAVGARLLYPNNLLQHGGVILGLGGIAGHGHKHFPRNHPGYFFRAILTQEMSAVTAACLLVRKQIYQEVGGLEENKLSVAFNDVDFCIRLRQAGYRNVYAGYAELYHHESVTRGFEDTPEKKARFKAESEYMKSTWPGILAADPAYSPNLTRDYEDFSYAWPPRIAATPVIPSLHG</sequence>
<dbReference type="SUPFAM" id="SSF53448">
    <property type="entry name" value="Nucleotide-diphospho-sugar transferases"/>
    <property type="match status" value="2"/>
</dbReference>
<dbReference type="AlphaFoldDB" id="A0A261RB20"/>
<dbReference type="OrthoDB" id="9816564at2"/>
<dbReference type="CDD" id="cd04186">
    <property type="entry name" value="GT_2_like_c"/>
    <property type="match status" value="1"/>
</dbReference>
<dbReference type="GO" id="GO:0016757">
    <property type="term" value="F:glycosyltransferase activity"/>
    <property type="evidence" value="ECO:0007669"/>
    <property type="project" value="UniProtKB-KW"/>
</dbReference>
<feature type="domain" description="Glycosyltransferase 2-like" evidence="1">
    <location>
        <begin position="64"/>
        <end position="208"/>
    </location>
</feature>
<name>A0A261RB20_9BORD</name>
<dbReference type="InterPro" id="IPR001173">
    <property type="entry name" value="Glyco_trans_2-like"/>
</dbReference>
<keyword evidence="2" id="KW-0808">Transferase</keyword>
<gene>
    <name evidence="2" type="ORF">CAL26_26145</name>
</gene>
<dbReference type="Gene3D" id="3.90.550.10">
    <property type="entry name" value="Spore Coat Polysaccharide Biosynthesis Protein SpsA, Chain A"/>
    <property type="match status" value="2"/>
</dbReference>
<dbReference type="Proteomes" id="UP000216857">
    <property type="component" value="Unassembled WGS sequence"/>
</dbReference>
<reference evidence="2" key="1">
    <citation type="submission" date="2017-05" db="EMBL/GenBank/DDBJ databases">
        <title>Complete and WGS of Bordetella genogroups.</title>
        <authorList>
            <person name="Spilker T."/>
            <person name="Lipuma J."/>
        </authorList>
    </citation>
    <scope>NUCLEOTIDE SEQUENCE</scope>
    <source>
        <strain evidence="2">AU21707</strain>
    </source>
</reference>
<comment type="caution">
    <text evidence="2">The sequence shown here is derived from an EMBL/GenBank/DDBJ whole genome shotgun (WGS) entry which is preliminary data.</text>
</comment>
<proteinExistence type="predicted"/>
<dbReference type="PANTHER" id="PTHR43179">
    <property type="entry name" value="RHAMNOSYLTRANSFERASE WBBL"/>
    <property type="match status" value="1"/>
</dbReference>
<dbReference type="CDD" id="cd04184">
    <property type="entry name" value="GT2_RfbC_Mx_like"/>
    <property type="match status" value="1"/>
</dbReference>
<organism evidence="2 3">
    <name type="scientific">Bordetella genomosp. 9</name>
    <dbReference type="NCBI Taxonomy" id="1416803"/>
    <lineage>
        <taxon>Bacteria</taxon>
        <taxon>Pseudomonadati</taxon>
        <taxon>Pseudomonadota</taxon>
        <taxon>Betaproteobacteria</taxon>
        <taxon>Burkholderiales</taxon>
        <taxon>Alcaligenaceae</taxon>
        <taxon>Bordetella</taxon>
    </lineage>
</organism>
<dbReference type="PANTHER" id="PTHR43179:SF7">
    <property type="entry name" value="RHAMNOSYLTRANSFERASE WBBL"/>
    <property type="match status" value="1"/>
</dbReference>
<keyword evidence="3" id="KW-1185">Reference proteome</keyword>
<evidence type="ECO:0000313" key="3">
    <source>
        <dbReference type="Proteomes" id="UP000216857"/>
    </source>
</evidence>
<protein>
    <submittedName>
        <fullName evidence="2">Glycosyl transferase family 2</fullName>
    </submittedName>
</protein>
<evidence type="ECO:0000313" key="2">
    <source>
        <dbReference type="EMBL" id="OZI21563.1"/>
    </source>
</evidence>
<accession>A0A261RB20</accession>
<feature type="domain" description="Glycosyltransferase 2-like" evidence="1">
    <location>
        <begin position="322"/>
        <end position="497"/>
    </location>
</feature>
<dbReference type="Pfam" id="PF00535">
    <property type="entry name" value="Glycos_transf_2"/>
    <property type="match status" value="2"/>
</dbReference>
<dbReference type="EMBL" id="NEVJ01000003">
    <property type="protein sequence ID" value="OZI21563.1"/>
    <property type="molecule type" value="Genomic_DNA"/>
</dbReference>